<evidence type="ECO:0000313" key="1">
    <source>
        <dbReference type="EMBL" id="KAH6617402.1"/>
    </source>
</evidence>
<sequence length="457" mass="50476">MPLIFSSPFVLFFWRCLVLASFPYRFSFCLVIMHSFLTFASTCSLLLFSFPSAALGAVLGSPYHDFKLYPPPILARQTNSSTNSTRPSRNFDSCPYRPNLFLSNGTFCSTTAPITNTTALCPTTPEWSGECYSLSVCFLPAGLNKAPPPLRNPTDTTKCSSSVSILTILAVVTIIEAASTLMQGHDRVRRQLFRLRGTLFRLPDKQSAYWTPASGTISALTTFLFQVLLPAIISWSENKDQLSFGALLGMWTMRPRGTFVMFALMRLIGWGGFKFTAFDAIVTESVLDVIALPFALTAVLTDHGPEGEGAKGCGIQGYEGVEDDVRVGMAYASFGWATAAGVISSLVLAQFVIMSFNKRLTQEEMAEKDEEEAWQGKWSWWGRVLLREKRQLVPIIVAMGTMISNWVLWGHFISLQGTAYCEAQDGVATLVLGIIHQLFVPLLRACFGADPDLVEYK</sequence>
<comment type="caution">
    <text evidence="1">The sequence shown here is derived from an EMBL/GenBank/DDBJ whole genome shotgun (WGS) entry which is preliminary data.</text>
</comment>
<organism evidence="1 2">
    <name type="scientific">Chaetomium tenue</name>
    <dbReference type="NCBI Taxonomy" id="1854479"/>
    <lineage>
        <taxon>Eukaryota</taxon>
        <taxon>Fungi</taxon>
        <taxon>Dikarya</taxon>
        <taxon>Ascomycota</taxon>
        <taxon>Pezizomycotina</taxon>
        <taxon>Sordariomycetes</taxon>
        <taxon>Sordariomycetidae</taxon>
        <taxon>Sordariales</taxon>
        <taxon>Chaetomiaceae</taxon>
        <taxon>Chaetomium</taxon>
    </lineage>
</organism>
<accession>A0ACB7NXF3</accession>
<dbReference type="EMBL" id="JAGIZQ010000007">
    <property type="protein sequence ID" value="KAH6617402.1"/>
    <property type="molecule type" value="Genomic_DNA"/>
</dbReference>
<proteinExistence type="predicted"/>
<name>A0ACB7NXF3_9PEZI</name>
<protein>
    <submittedName>
        <fullName evidence="1">Uncharacterized protein</fullName>
    </submittedName>
</protein>
<gene>
    <name evidence="1" type="ORF">F5144DRAFT_586354</name>
</gene>
<reference evidence="1 2" key="1">
    <citation type="journal article" date="2021" name="Nat. Commun.">
        <title>Genetic determinants of endophytism in the Arabidopsis root mycobiome.</title>
        <authorList>
            <person name="Mesny F."/>
            <person name="Miyauchi S."/>
            <person name="Thiergart T."/>
            <person name="Pickel B."/>
            <person name="Atanasova L."/>
            <person name="Karlsson M."/>
            <person name="Huettel B."/>
            <person name="Barry K.W."/>
            <person name="Haridas S."/>
            <person name="Chen C."/>
            <person name="Bauer D."/>
            <person name="Andreopoulos W."/>
            <person name="Pangilinan J."/>
            <person name="LaButti K."/>
            <person name="Riley R."/>
            <person name="Lipzen A."/>
            <person name="Clum A."/>
            <person name="Drula E."/>
            <person name="Henrissat B."/>
            <person name="Kohler A."/>
            <person name="Grigoriev I.V."/>
            <person name="Martin F.M."/>
            <person name="Hacquard S."/>
        </authorList>
    </citation>
    <scope>NUCLEOTIDE SEQUENCE [LARGE SCALE GENOMIC DNA]</scope>
    <source>
        <strain evidence="1 2">MPI-SDFR-AT-0079</strain>
    </source>
</reference>
<evidence type="ECO:0000313" key="2">
    <source>
        <dbReference type="Proteomes" id="UP000724584"/>
    </source>
</evidence>
<dbReference type="Proteomes" id="UP000724584">
    <property type="component" value="Unassembled WGS sequence"/>
</dbReference>
<keyword evidence="2" id="KW-1185">Reference proteome</keyword>